<feature type="compositionally biased region" description="Polar residues" evidence="1">
    <location>
        <begin position="134"/>
        <end position="156"/>
    </location>
</feature>
<evidence type="ECO:0000313" key="3">
    <source>
        <dbReference type="EMBL" id="ADY60422.1"/>
    </source>
</evidence>
<accession>F0STG0</accession>
<dbReference type="RefSeq" id="WP_013629144.1">
    <property type="nucleotide sequence ID" value="NC_015174.1"/>
</dbReference>
<dbReference type="GO" id="GO:0016020">
    <property type="term" value="C:membrane"/>
    <property type="evidence" value="ECO:0007669"/>
    <property type="project" value="InterPro"/>
</dbReference>
<feature type="region of interest" description="Disordered" evidence="1">
    <location>
        <begin position="134"/>
        <end position="179"/>
    </location>
</feature>
<keyword evidence="2" id="KW-1133">Transmembrane helix</keyword>
<feature type="transmembrane region" description="Helical" evidence="2">
    <location>
        <begin position="30"/>
        <end position="47"/>
    </location>
</feature>
<feature type="transmembrane region" description="Helical" evidence="2">
    <location>
        <begin position="72"/>
        <end position="91"/>
    </location>
</feature>
<dbReference type="STRING" id="756272.Plabr_2823"/>
<proteinExistence type="predicted"/>
<protein>
    <submittedName>
        <fullName evidence="3">FxsA cytoplasmic membrane protein</fullName>
    </submittedName>
</protein>
<gene>
    <name evidence="3" type="ordered locus">Plabr_2823</name>
</gene>
<dbReference type="InterPro" id="IPR007313">
    <property type="entry name" value="FxsA"/>
</dbReference>
<evidence type="ECO:0000256" key="2">
    <source>
        <dbReference type="SAM" id="Phobius"/>
    </source>
</evidence>
<sequence>MFFRLLLLFTLVPFIELTLLIKLSEWHGFGTTVLLILATGLLGTFLARRQGFQVWWKIRQEMSKGQPPTDSLLEGLCILVAGALLITPGVLTDVVGFLLLWPAFRGLLMQFAKYYLVTHARTAAGRGFTVFHTGTQFPNESRQNETANQRQPQPSRRPSEAEIIDVEFTRKDPPESGQS</sequence>
<name>F0STG0_RUBBR</name>
<reference evidence="4" key="1">
    <citation type="submission" date="2011-02" db="EMBL/GenBank/DDBJ databases">
        <title>The complete genome of Planctomyces brasiliensis DSM 5305.</title>
        <authorList>
            <person name="Lucas S."/>
            <person name="Copeland A."/>
            <person name="Lapidus A."/>
            <person name="Bruce D."/>
            <person name="Goodwin L."/>
            <person name="Pitluck S."/>
            <person name="Kyrpides N."/>
            <person name="Mavromatis K."/>
            <person name="Pagani I."/>
            <person name="Ivanova N."/>
            <person name="Ovchinnikova G."/>
            <person name="Lu M."/>
            <person name="Detter J.C."/>
            <person name="Han C."/>
            <person name="Land M."/>
            <person name="Hauser L."/>
            <person name="Markowitz V."/>
            <person name="Cheng J.-F."/>
            <person name="Hugenholtz P."/>
            <person name="Woyke T."/>
            <person name="Wu D."/>
            <person name="Tindall B."/>
            <person name="Pomrenke H.G."/>
            <person name="Brambilla E."/>
            <person name="Klenk H.-P."/>
            <person name="Eisen J.A."/>
        </authorList>
    </citation>
    <scope>NUCLEOTIDE SEQUENCE [LARGE SCALE GENOMIC DNA]</scope>
    <source>
        <strain evidence="4">ATCC 49424 / DSM 5305 / JCM 21570 / NBRC 103401 / IFAM 1448</strain>
    </source>
</reference>
<dbReference type="OrthoDB" id="9792788at2"/>
<evidence type="ECO:0000256" key="1">
    <source>
        <dbReference type="SAM" id="MobiDB-lite"/>
    </source>
</evidence>
<keyword evidence="2" id="KW-0812">Transmembrane</keyword>
<dbReference type="eggNOG" id="COG3030">
    <property type="taxonomic scope" value="Bacteria"/>
</dbReference>
<dbReference type="HOGENOM" id="CLU_085083_5_0_0"/>
<evidence type="ECO:0000313" key="4">
    <source>
        <dbReference type="Proteomes" id="UP000006860"/>
    </source>
</evidence>
<dbReference type="PANTHER" id="PTHR35335:SF1">
    <property type="entry name" value="UPF0716 PROTEIN FXSA"/>
    <property type="match status" value="1"/>
</dbReference>
<dbReference type="NCBIfam" id="NF008528">
    <property type="entry name" value="PRK11463.1-2"/>
    <property type="match status" value="1"/>
</dbReference>
<dbReference type="PANTHER" id="PTHR35335">
    <property type="entry name" value="UPF0716 PROTEIN FXSA"/>
    <property type="match status" value="1"/>
</dbReference>
<feature type="compositionally biased region" description="Basic and acidic residues" evidence="1">
    <location>
        <begin position="167"/>
        <end position="179"/>
    </location>
</feature>
<organism evidence="3 4">
    <name type="scientific">Rubinisphaera brasiliensis (strain ATCC 49424 / DSM 5305 / JCM 21570 / IAM 15109 / NBRC 103401 / IFAM 1448)</name>
    <name type="common">Planctomyces brasiliensis</name>
    <dbReference type="NCBI Taxonomy" id="756272"/>
    <lineage>
        <taxon>Bacteria</taxon>
        <taxon>Pseudomonadati</taxon>
        <taxon>Planctomycetota</taxon>
        <taxon>Planctomycetia</taxon>
        <taxon>Planctomycetales</taxon>
        <taxon>Planctomycetaceae</taxon>
        <taxon>Rubinisphaera</taxon>
    </lineage>
</organism>
<keyword evidence="4" id="KW-1185">Reference proteome</keyword>
<dbReference type="KEGG" id="pbs:Plabr_2823"/>
<dbReference type="AlphaFoldDB" id="F0STG0"/>
<dbReference type="EMBL" id="CP002546">
    <property type="protein sequence ID" value="ADY60422.1"/>
    <property type="molecule type" value="Genomic_DNA"/>
</dbReference>
<dbReference type="Proteomes" id="UP000006860">
    <property type="component" value="Chromosome"/>
</dbReference>
<keyword evidence="2" id="KW-0472">Membrane</keyword>
<dbReference type="Pfam" id="PF04186">
    <property type="entry name" value="FxsA"/>
    <property type="match status" value="1"/>
</dbReference>